<dbReference type="Proteomes" id="UP000554837">
    <property type="component" value="Unassembled WGS sequence"/>
</dbReference>
<dbReference type="OrthoDB" id="8906854at2"/>
<dbReference type="RefSeq" id="WP_138854839.1">
    <property type="nucleotide sequence ID" value="NZ_CP040709.1"/>
</dbReference>
<accession>A0A840S9S9</accession>
<dbReference type="AlphaFoldDB" id="A0A840S9S9"/>
<feature type="domain" description="DUF5666" evidence="1">
    <location>
        <begin position="213"/>
        <end position="268"/>
    </location>
</feature>
<name>A0A840S9S9_9BURK</name>
<evidence type="ECO:0000313" key="2">
    <source>
        <dbReference type="EMBL" id="MBB5205150.1"/>
    </source>
</evidence>
<proteinExistence type="predicted"/>
<comment type="caution">
    <text evidence="2">The sequence shown here is derived from an EMBL/GenBank/DDBJ whole genome shotgun (WGS) entry which is preliminary data.</text>
</comment>
<sequence length="426" mass="45749">MAAHGAITAFGSVWVNGVEYSSANARILKDGREVPESELRVGMVVRVEGSAAARTAQTIRVDSPLTGWVEQVVNPQQWRVMGQLVQIEPSTRFESGPLPQVGDRVEVHGLLVAEGLVAAGYIERKLTVPTPPFEVKGWVRAHDPGLQRFQVGDLQVQYAAGQFSDMPAGSWNGLLVEVKGSACASQPVCGTLTAQRVQPHGIRPAEGQPLELEGYVAQLSGRQFMLGAQAVAVQDNTTFEHGSLDELANGAKVEVEGQVSGGVLLASKLSFRESIRLEGDVAALDSGRAELRLAGLAPLTLRWNTLTRWQGVADGSALRTGQHLRVRARWVDGEGVTASEISLRSEQSDPRVIVQGPVTQVAAPRLSLLGLDINTTGLADSDFRDGQEQVIGRAAFFVGLQVGRPVKLRGDWRNGQLSWKQAELAP</sequence>
<evidence type="ECO:0000313" key="3">
    <source>
        <dbReference type="Proteomes" id="UP000554837"/>
    </source>
</evidence>
<keyword evidence="3" id="KW-1185">Reference proteome</keyword>
<dbReference type="Pfam" id="PF18914">
    <property type="entry name" value="DUF5666"/>
    <property type="match status" value="4"/>
</dbReference>
<reference evidence="2 3" key="1">
    <citation type="submission" date="2020-08" db="EMBL/GenBank/DDBJ databases">
        <title>Genomic Encyclopedia of Type Strains, Phase IV (KMG-IV): sequencing the most valuable type-strain genomes for metagenomic binning, comparative biology and taxonomic classification.</title>
        <authorList>
            <person name="Goeker M."/>
        </authorList>
    </citation>
    <scope>NUCLEOTIDE SEQUENCE [LARGE SCALE GENOMIC DNA]</scope>
    <source>
        <strain evidence="2 3">DSM 23958</strain>
    </source>
</reference>
<protein>
    <recommendedName>
        <fullName evidence="1">DUF5666 domain-containing protein</fullName>
    </recommendedName>
</protein>
<feature type="domain" description="DUF5666" evidence="1">
    <location>
        <begin position="67"/>
        <end position="123"/>
    </location>
</feature>
<organism evidence="2 3">
    <name type="scientific">Inhella inkyongensis</name>
    <dbReference type="NCBI Taxonomy" id="392593"/>
    <lineage>
        <taxon>Bacteria</taxon>
        <taxon>Pseudomonadati</taxon>
        <taxon>Pseudomonadota</taxon>
        <taxon>Betaproteobacteria</taxon>
        <taxon>Burkholderiales</taxon>
        <taxon>Sphaerotilaceae</taxon>
        <taxon>Inhella</taxon>
    </lineage>
</organism>
<feature type="domain" description="DUF5666" evidence="1">
    <location>
        <begin position="355"/>
        <end position="417"/>
    </location>
</feature>
<evidence type="ECO:0000259" key="1">
    <source>
        <dbReference type="Pfam" id="PF18914"/>
    </source>
</evidence>
<dbReference type="EMBL" id="JACHHO010000003">
    <property type="protein sequence ID" value="MBB5205150.1"/>
    <property type="molecule type" value="Genomic_DNA"/>
</dbReference>
<feature type="domain" description="DUF5666" evidence="1">
    <location>
        <begin position="278"/>
        <end position="341"/>
    </location>
</feature>
<dbReference type="InterPro" id="IPR043724">
    <property type="entry name" value="DUF5666"/>
</dbReference>
<gene>
    <name evidence="2" type="ORF">HNQ51_002469</name>
</gene>